<evidence type="ECO:0000313" key="7">
    <source>
        <dbReference type="Proteomes" id="UP000658278"/>
    </source>
</evidence>
<dbReference type="GO" id="GO:0009003">
    <property type="term" value="F:signal peptidase activity"/>
    <property type="evidence" value="ECO:0007669"/>
    <property type="project" value="UniProtKB-EC"/>
</dbReference>
<comment type="similarity">
    <text evidence="1 4">Belongs to the peptidase S26 family.</text>
</comment>
<dbReference type="AlphaFoldDB" id="A0A934RBA6"/>
<protein>
    <recommendedName>
        <fullName evidence="2 4">Signal peptidase I</fullName>
        <ecNumber evidence="4">3.4.21.89</ecNumber>
    </recommendedName>
</protein>
<comment type="catalytic activity">
    <reaction evidence="4">
        <text>Cleavage of hydrophobic, N-terminal signal or leader sequences from secreted and periplasmic proteins.</text>
        <dbReference type="EC" id="3.4.21.89"/>
    </reaction>
</comment>
<dbReference type="InterPro" id="IPR000223">
    <property type="entry name" value="Pept_S26A_signal_pept_1"/>
</dbReference>
<sequence>MLRRMFDVMDFWPLSYFQPKWKKEAKHLLKGAKKFIHYKRDLLKPDRIAEIESRRADLSDAVRKKDREAAEEAGKQLRATCEQSLSSHLQQTWWEENVEVLFVALVVALGLRAYVLQPFRIPTGSMQPTLNGITVHRAPDDQKKPWIGRQAFDLIWHGRRHLTYVAENDMELRRRPGYAPGRPASWFLFTRTAYDFTDGSTIKVPAESNESAKIFMRDGGFKTSFQQGETIFNGWIDTGDLVLVDKISYHFRKPKRGEVFVFDTRAITTSGDTSRELRDQTGGSHYIKRLCGVPGDELQIEEPNLIVNGKIAQEPWIRRVMEREGEYGGPTHPGYVLADARNAEKFRKAPLVQPGSVFKLKDSDEVGMREYAALGDNTNNSLDSRYWGAVHEFNLAGPGWFSLWPFGTGHWGFIR</sequence>
<dbReference type="GO" id="GO:0004252">
    <property type="term" value="F:serine-type endopeptidase activity"/>
    <property type="evidence" value="ECO:0007669"/>
    <property type="project" value="InterPro"/>
</dbReference>
<feature type="active site" evidence="3">
    <location>
        <position position="125"/>
    </location>
</feature>
<accession>A0A934RBA6</accession>
<dbReference type="EC" id="3.4.21.89" evidence="4"/>
<evidence type="ECO:0000256" key="2">
    <source>
        <dbReference type="ARBA" id="ARBA00019232"/>
    </source>
</evidence>
<gene>
    <name evidence="6" type="primary">lepB</name>
    <name evidence="6" type="ORF">JIN81_12645</name>
</gene>
<dbReference type="Gene3D" id="2.10.109.10">
    <property type="entry name" value="Umud Fragment, subunit A"/>
    <property type="match status" value="1"/>
</dbReference>
<dbReference type="PANTHER" id="PTHR43390:SF1">
    <property type="entry name" value="CHLOROPLAST PROCESSING PEPTIDASE"/>
    <property type="match status" value="1"/>
</dbReference>
<proteinExistence type="inferred from homology"/>
<feature type="active site" evidence="3">
    <location>
        <position position="288"/>
    </location>
</feature>
<dbReference type="GO" id="GO:0016020">
    <property type="term" value="C:membrane"/>
    <property type="evidence" value="ECO:0007669"/>
    <property type="project" value="UniProtKB-SubCell"/>
</dbReference>
<organism evidence="6 7">
    <name type="scientific">Haloferula rosea</name>
    <dbReference type="NCBI Taxonomy" id="490093"/>
    <lineage>
        <taxon>Bacteria</taxon>
        <taxon>Pseudomonadati</taxon>
        <taxon>Verrucomicrobiota</taxon>
        <taxon>Verrucomicrobiia</taxon>
        <taxon>Verrucomicrobiales</taxon>
        <taxon>Verrucomicrobiaceae</taxon>
        <taxon>Haloferula</taxon>
    </lineage>
</organism>
<evidence type="ECO:0000256" key="4">
    <source>
        <dbReference type="RuleBase" id="RU362042"/>
    </source>
</evidence>
<evidence type="ECO:0000313" key="6">
    <source>
        <dbReference type="EMBL" id="MBK1827872.1"/>
    </source>
</evidence>
<name>A0A934RBA6_9BACT</name>
<dbReference type="CDD" id="cd06530">
    <property type="entry name" value="S26_SPase_I"/>
    <property type="match status" value="1"/>
</dbReference>
<dbReference type="InterPro" id="IPR019533">
    <property type="entry name" value="Peptidase_S26"/>
</dbReference>
<dbReference type="PANTHER" id="PTHR43390">
    <property type="entry name" value="SIGNAL PEPTIDASE I"/>
    <property type="match status" value="1"/>
</dbReference>
<dbReference type="SUPFAM" id="SSF51306">
    <property type="entry name" value="LexA/Signal peptidase"/>
    <property type="match status" value="1"/>
</dbReference>
<dbReference type="NCBIfam" id="TIGR02227">
    <property type="entry name" value="sigpep_I_bact"/>
    <property type="match status" value="1"/>
</dbReference>
<dbReference type="Proteomes" id="UP000658278">
    <property type="component" value="Unassembled WGS sequence"/>
</dbReference>
<evidence type="ECO:0000256" key="1">
    <source>
        <dbReference type="ARBA" id="ARBA00009370"/>
    </source>
</evidence>
<keyword evidence="4" id="KW-0645">Protease</keyword>
<dbReference type="GO" id="GO:0006465">
    <property type="term" value="P:signal peptide processing"/>
    <property type="evidence" value="ECO:0007669"/>
    <property type="project" value="InterPro"/>
</dbReference>
<dbReference type="RefSeq" id="WP_200280117.1">
    <property type="nucleotide sequence ID" value="NZ_JAENII010000009.1"/>
</dbReference>
<keyword evidence="4 6" id="KW-0378">Hydrolase</keyword>
<dbReference type="EMBL" id="JAENII010000009">
    <property type="protein sequence ID" value="MBK1827872.1"/>
    <property type="molecule type" value="Genomic_DNA"/>
</dbReference>
<feature type="domain" description="Peptidase S26" evidence="5">
    <location>
        <begin position="238"/>
        <end position="404"/>
    </location>
</feature>
<dbReference type="PRINTS" id="PR00727">
    <property type="entry name" value="LEADERPTASE"/>
</dbReference>
<evidence type="ECO:0000256" key="3">
    <source>
        <dbReference type="PIRSR" id="PIRSR600223-1"/>
    </source>
</evidence>
<reference evidence="6" key="1">
    <citation type="submission" date="2021-01" db="EMBL/GenBank/DDBJ databases">
        <title>Modified the classification status of verrucomicrobia.</title>
        <authorList>
            <person name="Feng X."/>
        </authorList>
    </citation>
    <scope>NUCLEOTIDE SEQUENCE</scope>
    <source>
        <strain evidence="6">KCTC 22201</strain>
    </source>
</reference>
<dbReference type="Pfam" id="PF10502">
    <property type="entry name" value="Peptidase_S26"/>
    <property type="match status" value="1"/>
</dbReference>
<keyword evidence="7" id="KW-1185">Reference proteome</keyword>
<dbReference type="InterPro" id="IPR036286">
    <property type="entry name" value="LexA/Signal_pep-like_sf"/>
</dbReference>
<comment type="subcellular location">
    <subcellularLocation>
        <location evidence="4">Membrane</location>
        <topology evidence="4">Single-pass type II membrane protein</topology>
    </subcellularLocation>
</comment>
<comment type="caution">
    <text evidence="6">The sequence shown here is derived from an EMBL/GenBank/DDBJ whole genome shotgun (WGS) entry which is preliminary data.</text>
</comment>
<evidence type="ECO:0000259" key="5">
    <source>
        <dbReference type="Pfam" id="PF10502"/>
    </source>
</evidence>